<evidence type="ECO:0000256" key="6">
    <source>
        <dbReference type="SAM" id="Phobius"/>
    </source>
</evidence>
<evidence type="ECO:0000256" key="5">
    <source>
        <dbReference type="ARBA" id="ARBA00023136"/>
    </source>
</evidence>
<feature type="domain" description="PspC-related transmembrane region" evidence="8">
    <location>
        <begin position="193"/>
        <end position="328"/>
    </location>
</feature>
<keyword evidence="4 6" id="KW-1133">Transmembrane helix</keyword>
<dbReference type="Pfam" id="PF22571">
    <property type="entry name" value="LiaI-LiaF-TM_PspC"/>
    <property type="match status" value="1"/>
</dbReference>
<evidence type="ECO:0000259" key="9">
    <source>
        <dbReference type="Pfam" id="PF22744"/>
    </source>
</evidence>
<accession>A0ABU8NSR0</accession>
<comment type="caution">
    <text evidence="10">The sequence shown here is derived from an EMBL/GenBank/DDBJ whole genome shotgun (WGS) entry which is preliminary data.</text>
</comment>
<dbReference type="InterPro" id="IPR054319">
    <property type="entry name" value="PspC-rel_ToastRack"/>
</dbReference>
<name>A0ABU8NSR0_9SPHI</name>
<evidence type="ECO:0000256" key="4">
    <source>
        <dbReference type="ARBA" id="ARBA00022989"/>
    </source>
</evidence>
<sequence length="515" mass="58296">MKKTLNINIGNSIIHIEEDAYEMLTVYLNEVKQHFAKNADDFEIVTDIENRIAEMFAEILTNQQRQVINIQDVQIVTAQMGSVKDFESSEEEEEETQEYASPPHFSVKKLYRDTDQAMIAGVCSGLSHYLDVESRLVRLIAIATIFLGGSGILAYVVLWIMIPRAVTKAEKMTMRGEEANLKGFANSYLQPLVHQSRGFIAEFLDVLGNFINGTGKVIFKIIAAGIIAFGSLIILFLIVALAALLGMWDSNVYQMFPLNIINHEYITASAIAAFLVFMIPVLALVLFSIRVAFNSRPVNKSLSFGLLIIWLAGVAVTSFYVVKIGSEFKEGAEFTQVSEVKPFQTYTLNIDRTRFFTKEDSLRYSIDPGNYNGRRILTDLDHNFDAPRNIRLNIEKSENGKPSLSQYYKARGKTFEMALKNAQNIHYDFLQHDSLLTFSPMLQFVKAGNWRGQEVELTLKVPVGTRLNISKNFSRYLDGYGYWDCDHDSNSEFTVWKMTDAGIKCEHEETENSGE</sequence>
<keyword evidence="11" id="KW-1185">Reference proteome</keyword>
<dbReference type="RefSeq" id="WP_172661596.1">
    <property type="nucleotide sequence ID" value="NZ_CBFGNQ010000007.1"/>
</dbReference>
<reference evidence="10 11" key="1">
    <citation type="submission" date="2024-03" db="EMBL/GenBank/DDBJ databases">
        <title>Sequence of Lycoming College Course Isolates.</title>
        <authorList>
            <person name="Plotts O."/>
            <person name="Newman J."/>
        </authorList>
    </citation>
    <scope>NUCLEOTIDE SEQUENCE [LARGE SCALE GENOMIC DNA]</scope>
    <source>
        <strain evidence="10 11">CJB-3</strain>
    </source>
</reference>
<feature type="transmembrane region" description="Helical" evidence="6">
    <location>
        <begin position="136"/>
        <end position="162"/>
    </location>
</feature>
<dbReference type="PANTHER" id="PTHR33885:SF3">
    <property type="entry name" value="PHAGE SHOCK PROTEIN C"/>
    <property type="match status" value="1"/>
</dbReference>
<evidence type="ECO:0000313" key="11">
    <source>
        <dbReference type="Proteomes" id="UP001378956"/>
    </source>
</evidence>
<evidence type="ECO:0000313" key="10">
    <source>
        <dbReference type="EMBL" id="MEJ2904502.1"/>
    </source>
</evidence>
<feature type="transmembrane region" description="Helical" evidence="6">
    <location>
        <begin position="265"/>
        <end position="289"/>
    </location>
</feature>
<dbReference type="PANTHER" id="PTHR33885">
    <property type="entry name" value="PHAGE SHOCK PROTEIN C"/>
    <property type="match status" value="1"/>
</dbReference>
<feature type="transmembrane region" description="Helical" evidence="6">
    <location>
        <begin position="301"/>
        <end position="322"/>
    </location>
</feature>
<keyword evidence="5 6" id="KW-0472">Membrane</keyword>
<organism evidence="10 11">
    <name type="scientific">Pedobacter panaciterrae</name>
    <dbReference type="NCBI Taxonomy" id="363849"/>
    <lineage>
        <taxon>Bacteria</taxon>
        <taxon>Pseudomonadati</taxon>
        <taxon>Bacteroidota</taxon>
        <taxon>Sphingobacteriia</taxon>
        <taxon>Sphingobacteriales</taxon>
        <taxon>Sphingobacteriaceae</taxon>
        <taxon>Pedobacter</taxon>
    </lineage>
</organism>
<dbReference type="Pfam" id="PF22744">
    <property type="entry name" value="Toast-rack_PspC-Cterm"/>
    <property type="match status" value="1"/>
</dbReference>
<gene>
    <name evidence="10" type="ORF">WAE58_18815</name>
</gene>
<keyword evidence="3 6" id="KW-0812">Transmembrane</keyword>
<evidence type="ECO:0000256" key="3">
    <source>
        <dbReference type="ARBA" id="ARBA00022692"/>
    </source>
</evidence>
<proteinExistence type="predicted"/>
<comment type="subcellular location">
    <subcellularLocation>
        <location evidence="1">Cell membrane</location>
        <topology evidence="1">Single-pass membrane protein</topology>
    </subcellularLocation>
</comment>
<dbReference type="InterPro" id="IPR054321">
    <property type="entry name" value="PspC-rel_TM"/>
</dbReference>
<evidence type="ECO:0000259" key="8">
    <source>
        <dbReference type="Pfam" id="PF22571"/>
    </source>
</evidence>
<protein>
    <submittedName>
        <fullName evidence="10">PspC domain-containing protein</fullName>
    </submittedName>
</protein>
<evidence type="ECO:0000259" key="7">
    <source>
        <dbReference type="Pfam" id="PF04024"/>
    </source>
</evidence>
<dbReference type="InterPro" id="IPR052027">
    <property type="entry name" value="PspC"/>
</dbReference>
<dbReference type="Pfam" id="PF04024">
    <property type="entry name" value="PspC"/>
    <property type="match status" value="1"/>
</dbReference>
<dbReference type="Proteomes" id="UP001378956">
    <property type="component" value="Unassembled WGS sequence"/>
</dbReference>
<evidence type="ECO:0000256" key="1">
    <source>
        <dbReference type="ARBA" id="ARBA00004162"/>
    </source>
</evidence>
<feature type="domain" description="Phage shock protein PspC N-terminal" evidence="7">
    <location>
        <begin position="108"/>
        <end position="164"/>
    </location>
</feature>
<dbReference type="EMBL" id="JBBEUB010000006">
    <property type="protein sequence ID" value="MEJ2904502.1"/>
    <property type="molecule type" value="Genomic_DNA"/>
</dbReference>
<evidence type="ECO:0000256" key="2">
    <source>
        <dbReference type="ARBA" id="ARBA00022475"/>
    </source>
</evidence>
<feature type="domain" description="PspC-related ToastRack" evidence="9">
    <location>
        <begin position="380"/>
        <end position="507"/>
    </location>
</feature>
<dbReference type="InterPro" id="IPR007168">
    <property type="entry name" value="Phageshock_PspC_N"/>
</dbReference>
<keyword evidence="2" id="KW-1003">Cell membrane</keyword>
<feature type="transmembrane region" description="Helical" evidence="6">
    <location>
        <begin position="221"/>
        <end position="245"/>
    </location>
</feature>